<dbReference type="OrthoDB" id="9909086at2759"/>
<accession>A0A8C5WAS4</accession>
<dbReference type="AlphaFoldDB" id="A0A8C5WAS4"/>
<sequence>MISKEIETFEQMIHMDIRKLQFNINKSKFKPKNLTPSEYKGYIQLKQDHDLVIKSADKGGGVVVLDREQYHQEAMRLLSDQSTYQILNTDPTNSIKELFSEFLQKGKDKGILNDREFKYLKVDHPRIPVFYHLPKLHKNNINPPGRPIVSGINSVSCKISEYIDHLLQPLVVKTSAYLKDTITVLHLLQDLTWEEGFLMATCDVSSLYTIISHEAGCEAVEFFLRQADVFVDEQVDFILKGIRLILHNNYFWYHDTYYLQTHGTAMGTRFAPSYANLFMAHWENSAVWTGHGWGSSLVLYKCYIDDILIIWKGTKVQLEDFISHLNHNPLGIKLEYNISCEQVNFLDLNLYVKEGHIETSTH</sequence>
<name>A0A8C5WAS4_9ANUR</name>
<reference evidence="1" key="1">
    <citation type="submission" date="2025-08" db="UniProtKB">
        <authorList>
            <consortium name="Ensembl"/>
        </authorList>
    </citation>
    <scope>IDENTIFICATION</scope>
</reference>
<dbReference type="Ensembl" id="ENSLLET00000026565.1">
    <property type="protein sequence ID" value="ENSLLEP00000025585.1"/>
    <property type="gene ID" value="ENSLLEG00000016256.1"/>
</dbReference>
<dbReference type="PANTHER" id="PTHR21301:SF13">
    <property type="match status" value="1"/>
</dbReference>
<dbReference type="PANTHER" id="PTHR21301">
    <property type="entry name" value="REVERSE TRANSCRIPTASE"/>
    <property type="match status" value="1"/>
</dbReference>
<evidence type="ECO:0008006" key="3">
    <source>
        <dbReference type="Google" id="ProtNLM"/>
    </source>
</evidence>
<reference evidence="1" key="2">
    <citation type="submission" date="2025-09" db="UniProtKB">
        <authorList>
            <consortium name="Ensembl"/>
        </authorList>
    </citation>
    <scope>IDENTIFICATION</scope>
</reference>
<keyword evidence="2" id="KW-1185">Reference proteome</keyword>
<organism evidence="1 2">
    <name type="scientific">Leptobrachium leishanense</name>
    <name type="common">Leishan spiny toad</name>
    <dbReference type="NCBI Taxonomy" id="445787"/>
    <lineage>
        <taxon>Eukaryota</taxon>
        <taxon>Metazoa</taxon>
        <taxon>Chordata</taxon>
        <taxon>Craniata</taxon>
        <taxon>Vertebrata</taxon>
        <taxon>Euteleostomi</taxon>
        <taxon>Amphibia</taxon>
        <taxon>Batrachia</taxon>
        <taxon>Anura</taxon>
        <taxon>Pelobatoidea</taxon>
        <taxon>Megophryidae</taxon>
        <taxon>Leptobrachium</taxon>
    </lineage>
</organism>
<dbReference type="GeneTree" id="ENSGT00940000154669"/>
<proteinExistence type="predicted"/>
<evidence type="ECO:0000313" key="2">
    <source>
        <dbReference type="Proteomes" id="UP000694569"/>
    </source>
</evidence>
<dbReference type="Proteomes" id="UP000694569">
    <property type="component" value="Unplaced"/>
</dbReference>
<evidence type="ECO:0000313" key="1">
    <source>
        <dbReference type="Ensembl" id="ENSLLEP00000025585.1"/>
    </source>
</evidence>
<protein>
    <recommendedName>
        <fullName evidence="3">Reverse transcriptase domain-containing protein</fullName>
    </recommendedName>
</protein>